<accession>A0A2P2PEF8</accession>
<organism evidence="1">
    <name type="scientific">Rhizophora mucronata</name>
    <name type="common">Asiatic mangrove</name>
    <dbReference type="NCBI Taxonomy" id="61149"/>
    <lineage>
        <taxon>Eukaryota</taxon>
        <taxon>Viridiplantae</taxon>
        <taxon>Streptophyta</taxon>
        <taxon>Embryophyta</taxon>
        <taxon>Tracheophyta</taxon>
        <taxon>Spermatophyta</taxon>
        <taxon>Magnoliopsida</taxon>
        <taxon>eudicotyledons</taxon>
        <taxon>Gunneridae</taxon>
        <taxon>Pentapetalae</taxon>
        <taxon>rosids</taxon>
        <taxon>fabids</taxon>
        <taxon>Malpighiales</taxon>
        <taxon>Rhizophoraceae</taxon>
        <taxon>Rhizophora</taxon>
    </lineage>
</organism>
<name>A0A2P2PEF8_RHIMU</name>
<dbReference type="EMBL" id="GGEC01072643">
    <property type="protein sequence ID" value="MBX53127.1"/>
    <property type="molecule type" value="Transcribed_RNA"/>
</dbReference>
<dbReference type="AlphaFoldDB" id="A0A2P2PEF8"/>
<evidence type="ECO:0000313" key="1">
    <source>
        <dbReference type="EMBL" id="MBX53127.1"/>
    </source>
</evidence>
<reference evidence="1" key="1">
    <citation type="submission" date="2018-02" db="EMBL/GenBank/DDBJ databases">
        <title>Rhizophora mucronata_Transcriptome.</title>
        <authorList>
            <person name="Meera S.P."/>
            <person name="Sreeshan A."/>
            <person name="Augustine A."/>
        </authorList>
    </citation>
    <scope>NUCLEOTIDE SEQUENCE</scope>
    <source>
        <tissue evidence="1">Leaf</tissue>
    </source>
</reference>
<protein>
    <submittedName>
        <fullName evidence="1">Uncharacterized protein</fullName>
    </submittedName>
</protein>
<sequence length="17" mass="1982">MTETIKTSLSNDLFRLL</sequence>
<proteinExistence type="predicted"/>